<sequence>MWRTFFTILLGALFSTFLWAAEPTDLKKLEAVLRDGDFVTFPVRLSKDSQLELRLHCTNDVGSILFWDIPSPRKYQNNSRTWQPPVELEAETVRQLKQASYFRFGCESLKGPEWVQVEYPPLVPGVRVAVDRAGAILEGNIAIIRVALLMPKQDFDTINKAPYIQIRSLMVFSCAERKKLTGANRYYLDHFNILTTISYTQQGIEHGEYVDVMADLPIMEVACDPEKLKALPPI</sequence>
<name>A0ABW1ASA8_9RHOO</name>
<feature type="chain" id="PRO_5045810596" evidence="1">
    <location>
        <begin position="21"/>
        <end position="234"/>
    </location>
</feature>
<keyword evidence="1" id="KW-0732">Signal</keyword>
<evidence type="ECO:0000313" key="3">
    <source>
        <dbReference type="Proteomes" id="UP001595974"/>
    </source>
</evidence>
<feature type="signal peptide" evidence="1">
    <location>
        <begin position="1"/>
        <end position="20"/>
    </location>
</feature>
<dbReference type="EMBL" id="JBHSOG010000049">
    <property type="protein sequence ID" value="MFC5770150.1"/>
    <property type="molecule type" value="Genomic_DNA"/>
</dbReference>
<dbReference type="RefSeq" id="WP_157748620.1">
    <property type="nucleotide sequence ID" value="NZ_JBHSOG010000049.1"/>
</dbReference>
<dbReference type="Proteomes" id="UP001595974">
    <property type="component" value="Unassembled WGS sequence"/>
</dbReference>
<gene>
    <name evidence="2" type="ORF">ACFPTN_12280</name>
</gene>
<accession>A0ABW1ASA8</accession>
<organism evidence="2 3">
    <name type="scientific">Thauera sinica</name>
    <dbReference type="NCBI Taxonomy" id="2665146"/>
    <lineage>
        <taxon>Bacteria</taxon>
        <taxon>Pseudomonadati</taxon>
        <taxon>Pseudomonadota</taxon>
        <taxon>Betaproteobacteria</taxon>
        <taxon>Rhodocyclales</taxon>
        <taxon>Zoogloeaceae</taxon>
        <taxon>Thauera</taxon>
    </lineage>
</organism>
<keyword evidence="3" id="KW-1185">Reference proteome</keyword>
<proteinExistence type="predicted"/>
<evidence type="ECO:0000256" key="1">
    <source>
        <dbReference type="SAM" id="SignalP"/>
    </source>
</evidence>
<evidence type="ECO:0000313" key="2">
    <source>
        <dbReference type="EMBL" id="MFC5770150.1"/>
    </source>
</evidence>
<protein>
    <submittedName>
        <fullName evidence="2">Uncharacterized protein</fullName>
    </submittedName>
</protein>
<reference evidence="3" key="1">
    <citation type="journal article" date="2019" name="Int. J. Syst. Evol. Microbiol.">
        <title>The Global Catalogue of Microorganisms (GCM) 10K type strain sequencing project: providing services to taxonomists for standard genome sequencing and annotation.</title>
        <authorList>
            <consortium name="The Broad Institute Genomics Platform"/>
            <consortium name="The Broad Institute Genome Sequencing Center for Infectious Disease"/>
            <person name="Wu L."/>
            <person name="Ma J."/>
        </authorList>
    </citation>
    <scope>NUCLEOTIDE SEQUENCE [LARGE SCALE GENOMIC DNA]</scope>
    <source>
        <strain evidence="3">SHR3</strain>
    </source>
</reference>
<comment type="caution">
    <text evidence="2">The sequence shown here is derived from an EMBL/GenBank/DDBJ whole genome shotgun (WGS) entry which is preliminary data.</text>
</comment>